<dbReference type="Pfam" id="PF04827">
    <property type="entry name" value="Plant_tran"/>
    <property type="match status" value="1"/>
</dbReference>
<evidence type="ECO:0000313" key="1">
    <source>
        <dbReference type="EMBL" id="PKU64143.1"/>
    </source>
</evidence>
<dbReference type="InterPro" id="IPR006912">
    <property type="entry name" value="Harbinger_derived_prot"/>
</dbReference>
<dbReference type="Proteomes" id="UP000233837">
    <property type="component" value="Unassembled WGS sequence"/>
</dbReference>
<dbReference type="EMBL" id="KZ503433">
    <property type="protein sequence ID" value="PKU64143.1"/>
    <property type="molecule type" value="Genomic_DNA"/>
</dbReference>
<evidence type="ECO:0008006" key="3">
    <source>
        <dbReference type="Google" id="ProtNLM"/>
    </source>
</evidence>
<keyword evidence="2" id="KW-1185">Reference proteome</keyword>
<dbReference type="PANTHER" id="PTHR47150:SF7">
    <property type="entry name" value="NUCLEASE"/>
    <property type="match status" value="1"/>
</dbReference>
<dbReference type="STRING" id="906689.A0A2I0VL98"/>
<reference evidence="1 2" key="1">
    <citation type="journal article" date="2016" name="Sci. Rep.">
        <title>The Dendrobium catenatum Lindl. genome sequence provides insights into polysaccharide synthase, floral development and adaptive evolution.</title>
        <authorList>
            <person name="Zhang G.Q."/>
            <person name="Xu Q."/>
            <person name="Bian C."/>
            <person name="Tsai W.C."/>
            <person name="Yeh C.M."/>
            <person name="Liu K.W."/>
            <person name="Yoshida K."/>
            <person name="Zhang L.S."/>
            <person name="Chang S.B."/>
            <person name="Chen F."/>
            <person name="Shi Y."/>
            <person name="Su Y.Y."/>
            <person name="Zhang Y.Q."/>
            <person name="Chen L.J."/>
            <person name="Yin Y."/>
            <person name="Lin M."/>
            <person name="Huang H."/>
            <person name="Deng H."/>
            <person name="Wang Z.W."/>
            <person name="Zhu S.L."/>
            <person name="Zhao X."/>
            <person name="Deng C."/>
            <person name="Niu S.C."/>
            <person name="Huang J."/>
            <person name="Wang M."/>
            <person name="Liu G.H."/>
            <person name="Yang H.J."/>
            <person name="Xiao X.J."/>
            <person name="Hsiao Y.Y."/>
            <person name="Wu W.L."/>
            <person name="Chen Y.Y."/>
            <person name="Mitsuda N."/>
            <person name="Ohme-Takagi M."/>
            <person name="Luo Y.B."/>
            <person name="Van de Peer Y."/>
            <person name="Liu Z.J."/>
        </authorList>
    </citation>
    <scope>NUCLEOTIDE SEQUENCE [LARGE SCALE GENOMIC DNA]</scope>
    <source>
        <tissue evidence="1">The whole plant</tissue>
    </source>
</reference>
<evidence type="ECO:0000313" key="2">
    <source>
        <dbReference type="Proteomes" id="UP000233837"/>
    </source>
</evidence>
<sequence>MKQEACKKDAERAFGTLLSHFGIVVGPINFWRKYALHDIVTTCIILHNIIIEDELNLIGPVQVAREVSPLEVEKVMNKNTQLQEFIARHKQIRNKDAHITLRNALNDHL</sequence>
<name>A0A2I0VL98_9ASPA</name>
<protein>
    <recommendedName>
        <fullName evidence="3">DDE Tnp4 domain-containing protein</fullName>
    </recommendedName>
</protein>
<dbReference type="PANTHER" id="PTHR47150">
    <property type="entry name" value="OS12G0169200 PROTEIN"/>
    <property type="match status" value="1"/>
</dbReference>
<reference evidence="1 2" key="2">
    <citation type="journal article" date="2017" name="Nature">
        <title>The Apostasia genome and the evolution of orchids.</title>
        <authorList>
            <person name="Zhang G.Q."/>
            <person name="Liu K.W."/>
            <person name="Li Z."/>
            <person name="Lohaus R."/>
            <person name="Hsiao Y.Y."/>
            <person name="Niu S.C."/>
            <person name="Wang J.Y."/>
            <person name="Lin Y.C."/>
            <person name="Xu Q."/>
            <person name="Chen L.J."/>
            <person name="Yoshida K."/>
            <person name="Fujiwara S."/>
            <person name="Wang Z.W."/>
            <person name="Zhang Y.Q."/>
            <person name="Mitsuda N."/>
            <person name="Wang M."/>
            <person name="Liu G.H."/>
            <person name="Pecoraro L."/>
            <person name="Huang H.X."/>
            <person name="Xiao X.J."/>
            <person name="Lin M."/>
            <person name="Wu X.Y."/>
            <person name="Wu W.L."/>
            <person name="Chen Y.Y."/>
            <person name="Chang S.B."/>
            <person name="Sakamoto S."/>
            <person name="Ohme-Takagi M."/>
            <person name="Yagi M."/>
            <person name="Zeng S.J."/>
            <person name="Shen C.Y."/>
            <person name="Yeh C.M."/>
            <person name="Luo Y.B."/>
            <person name="Tsai W.C."/>
            <person name="Van de Peer Y."/>
            <person name="Liu Z.J."/>
        </authorList>
    </citation>
    <scope>NUCLEOTIDE SEQUENCE [LARGE SCALE GENOMIC DNA]</scope>
    <source>
        <tissue evidence="1">The whole plant</tissue>
    </source>
</reference>
<gene>
    <name evidence="1" type="ORF">MA16_Dca027611</name>
</gene>
<accession>A0A2I0VL98</accession>
<proteinExistence type="predicted"/>
<organism evidence="1 2">
    <name type="scientific">Dendrobium catenatum</name>
    <dbReference type="NCBI Taxonomy" id="906689"/>
    <lineage>
        <taxon>Eukaryota</taxon>
        <taxon>Viridiplantae</taxon>
        <taxon>Streptophyta</taxon>
        <taxon>Embryophyta</taxon>
        <taxon>Tracheophyta</taxon>
        <taxon>Spermatophyta</taxon>
        <taxon>Magnoliopsida</taxon>
        <taxon>Liliopsida</taxon>
        <taxon>Asparagales</taxon>
        <taxon>Orchidaceae</taxon>
        <taxon>Epidendroideae</taxon>
        <taxon>Malaxideae</taxon>
        <taxon>Dendrobiinae</taxon>
        <taxon>Dendrobium</taxon>
    </lineage>
</organism>
<dbReference type="AlphaFoldDB" id="A0A2I0VL98"/>